<feature type="domain" description="Thiamine pyrophosphate enzyme central" evidence="25">
    <location>
        <begin position="190"/>
        <end position="320"/>
    </location>
</feature>
<dbReference type="Pfam" id="PF00205">
    <property type="entry name" value="TPP_enzyme_M"/>
    <property type="match status" value="1"/>
</dbReference>
<accession>A0A8B7XIW0</accession>
<evidence type="ECO:0000256" key="22">
    <source>
        <dbReference type="ARBA" id="ARBA00075677"/>
    </source>
</evidence>
<evidence type="ECO:0000313" key="29">
    <source>
        <dbReference type="RefSeq" id="XP_022079875.1"/>
    </source>
</evidence>
<comment type="cofactor">
    <cofactor evidence="2">
        <name>thiamine diphosphate</name>
        <dbReference type="ChEBI" id="CHEBI:58937"/>
    </cofactor>
</comment>
<comment type="similarity">
    <text evidence="5 24">Belongs to the TPP enzyme family.</text>
</comment>
<dbReference type="Proteomes" id="UP000694845">
    <property type="component" value="Unplaced"/>
</dbReference>
<evidence type="ECO:0000256" key="15">
    <source>
        <dbReference type="ARBA" id="ARBA00044451"/>
    </source>
</evidence>
<gene>
    <name evidence="29" type="primary">LOC110973383</name>
</gene>
<evidence type="ECO:0000256" key="10">
    <source>
        <dbReference type="ARBA" id="ARBA00022842"/>
    </source>
</evidence>
<dbReference type="GeneID" id="110973383"/>
<dbReference type="SUPFAM" id="SSF52518">
    <property type="entry name" value="Thiamin diphosphate-binding fold (THDP-binding)"/>
    <property type="match status" value="2"/>
</dbReference>
<dbReference type="AlphaFoldDB" id="A0A8B7XIW0"/>
<evidence type="ECO:0000256" key="19">
    <source>
        <dbReference type="ARBA" id="ARBA00050321"/>
    </source>
</evidence>
<name>A0A8B7XIW0_ACAPL</name>
<dbReference type="InterPro" id="IPR011766">
    <property type="entry name" value="TPP_enzyme_TPP-bd"/>
</dbReference>
<dbReference type="Pfam" id="PF02776">
    <property type="entry name" value="TPP_enzyme_N"/>
    <property type="match status" value="1"/>
</dbReference>
<keyword evidence="9" id="KW-0276">Fatty acid metabolism</keyword>
<comment type="catalytic activity">
    <reaction evidence="20">
        <text>2-hydroxyphytanoyl-CoA = 2,6,10,14-tetramethylpentadecanal + formyl-CoA</text>
        <dbReference type="Rhea" id="RHEA:25355"/>
        <dbReference type="ChEBI" id="CHEBI:49189"/>
        <dbReference type="ChEBI" id="CHEBI:57334"/>
        <dbReference type="ChEBI" id="CHEBI:57376"/>
    </reaction>
    <physiologicalReaction direction="left-to-right" evidence="20">
        <dbReference type="Rhea" id="RHEA:25356"/>
    </physiologicalReaction>
</comment>
<evidence type="ECO:0000256" key="13">
    <source>
        <dbReference type="ARBA" id="ARBA00023140"/>
    </source>
</evidence>
<evidence type="ECO:0000259" key="25">
    <source>
        <dbReference type="Pfam" id="PF00205"/>
    </source>
</evidence>
<dbReference type="CDD" id="cd07035">
    <property type="entry name" value="TPP_PYR_POX_like"/>
    <property type="match status" value="1"/>
</dbReference>
<dbReference type="FunFam" id="3.40.50.970:FF:000038">
    <property type="entry name" value="2-hydroxyacyl-CoA lyase 1 isoform X1"/>
    <property type="match status" value="1"/>
</dbReference>
<sequence>MDGARVIAEALKAQDVEYVFGIVGFPVIEVGMAIQAAGINYIGMRNEQAASYAAGAIGYLTGRPGVCLVVSGPGMLNTISGMANATVNCWPMIVIGGSSDVDQESMGAFQEYPQVESARLCAKYTARASSIGQIPFYIEKAVRMSMYGRPGACYIDISGEMVNKTVPEESIRIMPKVQPPPPMFASPDLVEEAVRLLMSAKKPLIVVGKGAAYARAERNARELVNRYGFPFIPSPMGKGVVEDDHPQCVIAARSRALLQADVIVLLGARLNWILHFGLPPRFNPDVKFIQVDICPEELGNNIGTERLLGVAGDLNSVTKQVQKLIPRDSIIISEGSNTMDIGRTVLLNHSPRHRLDAATFGTMGVGLGFSIAAALLVKDRWPGKRVVCVEGDSAFGFSGMEVETICRYNLPILMIIANNNGIGVGIDAETFREIEVKDRGIDIPATGLMPDARYEKIMEAFGGKGYFVTTPSQLENVLQESQTAYADKPVVINVAVSPQSMRKSQEFGWLTRTESKL</sequence>
<comment type="catalytic activity">
    <reaction evidence="19">
        <text>2-hydroxy-3-methylhexadecanoyl-CoA = 2-methylpentadecanal + formyl-CoA</text>
        <dbReference type="Rhea" id="RHEA:25379"/>
        <dbReference type="ChEBI" id="CHEBI:49190"/>
        <dbReference type="ChEBI" id="CHEBI:57376"/>
        <dbReference type="ChEBI" id="CHEBI:58784"/>
    </reaction>
    <physiologicalReaction direction="left-to-right" evidence="19">
        <dbReference type="Rhea" id="RHEA:25380"/>
    </physiologicalReaction>
</comment>
<dbReference type="GO" id="GO:0001561">
    <property type="term" value="P:fatty acid alpha-oxidation"/>
    <property type="evidence" value="ECO:0007669"/>
    <property type="project" value="UniProtKB-ARBA"/>
</dbReference>
<proteinExistence type="inferred from homology"/>
<dbReference type="InterPro" id="IPR045025">
    <property type="entry name" value="HACL1-like"/>
</dbReference>
<dbReference type="EC" id="4.1.2.63" evidence="17"/>
<keyword evidence="11 24" id="KW-0786">Thiamine pyrophosphate</keyword>
<protein>
    <recommendedName>
        <fullName evidence="21">2-hydroxyacyl-CoA lyase 1</fullName>
        <ecNumber evidence="17">4.1.2.63</ecNumber>
    </recommendedName>
    <alternativeName>
        <fullName evidence="22">2-hydroxyphytanoyl-CoA lyase</fullName>
    </alternativeName>
    <alternativeName>
        <fullName evidence="23">Phytanoyl-CoA 2-hydroxylase 2</fullName>
    </alternativeName>
</protein>
<evidence type="ECO:0000256" key="20">
    <source>
        <dbReference type="ARBA" id="ARBA00051426"/>
    </source>
</evidence>
<keyword evidence="13" id="KW-0576">Peroxisome</keyword>
<evidence type="ECO:0000256" key="4">
    <source>
        <dbReference type="ARBA" id="ARBA00004872"/>
    </source>
</evidence>
<comment type="subunit">
    <text evidence="6">Homotetramer.</text>
</comment>
<comment type="catalytic activity">
    <reaction evidence="18">
        <text>2-hydroxyoctadecanoyl-CoA = heptadecanal + formyl-CoA</text>
        <dbReference type="Rhea" id="RHEA:55196"/>
        <dbReference type="ChEBI" id="CHEBI:57376"/>
        <dbReference type="ChEBI" id="CHEBI:74116"/>
        <dbReference type="ChEBI" id="CHEBI:138631"/>
    </reaction>
    <physiologicalReaction direction="left-to-right" evidence="18">
        <dbReference type="Rhea" id="RHEA:55197"/>
    </physiologicalReaction>
</comment>
<keyword evidence="8" id="KW-0479">Metal-binding</keyword>
<comment type="catalytic activity">
    <reaction evidence="15">
        <text>a 2-hydroxy-3-methyl fatty acyl-CoA = a 2-methyl-branched fatty aldehyde + formyl-CoA</text>
        <dbReference type="Rhea" id="RHEA:25375"/>
        <dbReference type="ChEBI" id="CHEBI:49188"/>
        <dbReference type="ChEBI" id="CHEBI:57376"/>
        <dbReference type="ChEBI" id="CHEBI:58783"/>
        <dbReference type="EC" id="4.1.2.63"/>
    </reaction>
    <physiologicalReaction direction="left-to-right" evidence="15">
        <dbReference type="Rhea" id="RHEA:25376"/>
    </physiologicalReaction>
</comment>
<comment type="subcellular location">
    <subcellularLocation>
        <location evidence="3">Peroxisome</location>
    </subcellularLocation>
</comment>
<dbReference type="GO" id="GO:0000287">
    <property type="term" value="F:magnesium ion binding"/>
    <property type="evidence" value="ECO:0007669"/>
    <property type="project" value="InterPro"/>
</dbReference>
<dbReference type="GO" id="GO:0106359">
    <property type="term" value="F:2-hydroxyacyl-CoA lyase activity"/>
    <property type="evidence" value="ECO:0007669"/>
    <property type="project" value="UniProtKB-EC"/>
</dbReference>
<evidence type="ECO:0000259" key="26">
    <source>
        <dbReference type="Pfam" id="PF02775"/>
    </source>
</evidence>
<comment type="catalytic activity">
    <reaction evidence="16">
        <text>an (R)-2-hydroxy-long-chain-fatty acyl-CoA = a long-chain fatty aldehyde + formyl-CoA</text>
        <dbReference type="Rhea" id="RHEA:67444"/>
        <dbReference type="ChEBI" id="CHEBI:17176"/>
        <dbReference type="ChEBI" id="CHEBI:57376"/>
        <dbReference type="ChEBI" id="CHEBI:170012"/>
        <dbReference type="EC" id="4.1.2.63"/>
    </reaction>
    <physiologicalReaction direction="left-to-right" evidence="16">
        <dbReference type="Rhea" id="RHEA:67445"/>
    </physiologicalReaction>
</comment>
<dbReference type="CDD" id="cd02004">
    <property type="entry name" value="TPP_BZL_OCoD_HPCL"/>
    <property type="match status" value="1"/>
</dbReference>
<evidence type="ECO:0000256" key="9">
    <source>
        <dbReference type="ARBA" id="ARBA00022832"/>
    </source>
</evidence>
<dbReference type="GO" id="GO:0030976">
    <property type="term" value="F:thiamine pyrophosphate binding"/>
    <property type="evidence" value="ECO:0007669"/>
    <property type="project" value="InterPro"/>
</dbReference>
<evidence type="ECO:0000256" key="5">
    <source>
        <dbReference type="ARBA" id="ARBA00007812"/>
    </source>
</evidence>
<feature type="domain" description="Thiamine pyrophosphate enzyme N-terminal TPP-binding" evidence="27">
    <location>
        <begin position="1"/>
        <end position="112"/>
    </location>
</feature>
<evidence type="ECO:0000256" key="17">
    <source>
        <dbReference type="ARBA" id="ARBA00044518"/>
    </source>
</evidence>
<dbReference type="CTD" id="26061"/>
<evidence type="ECO:0000256" key="1">
    <source>
        <dbReference type="ARBA" id="ARBA00001946"/>
    </source>
</evidence>
<dbReference type="InterPro" id="IPR029061">
    <property type="entry name" value="THDP-binding"/>
</dbReference>
<dbReference type="FunFam" id="3.40.50.970:FF:000027">
    <property type="entry name" value="2-hydroxyacyl-CoA lyase 1"/>
    <property type="match status" value="1"/>
</dbReference>
<evidence type="ECO:0000256" key="8">
    <source>
        <dbReference type="ARBA" id="ARBA00022723"/>
    </source>
</evidence>
<keyword evidence="14" id="KW-0456">Lyase</keyword>
<dbReference type="InterPro" id="IPR012001">
    <property type="entry name" value="Thiamin_PyroP_enz_TPP-bd_dom"/>
</dbReference>
<evidence type="ECO:0000256" key="2">
    <source>
        <dbReference type="ARBA" id="ARBA00001964"/>
    </source>
</evidence>
<feature type="domain" description="Thiamine pyrophosphate enzyme TPP-binding" evidence="26">
    <location>
        <begin position="335"/>
        <end position="494"/>
    </location>
</feature>
<evidence type="ECO:0000256" key="14">
    <source>
        <dbReference type="ARBA" id="ARBA00023239"/>
    </source>
</evidence>
<dbReference type="InterPro" id="IPR029035">
    <property type="entry name" value="DHS-like_NAD/FAD-binding_dom"/>
</dbReference>
<comment type="pathway">
    <text evidence="4">Lipid metabolism; fatty acid metabolism.</text>
</comment>
<dbReference type="Gene3D" id="3.40.50.970">
    <property type="match status" value="2"/>
</dbReference>
<evidence type="ECO:0000256" key="12">
    <source>
        <dbReference type="ARBA" id="ARBA00023098"/>
    </source>
</evidence>
<dbReference type="Pfam" id="PF02775">
    <property type="entry name" value="TPP_enzyme_C"/>
    <property type="match status" value="1"/>
</dbReference>
<evidence type="ECO:0000256" key="21">
    <source>
        <dbReference type="ARBA" id="ARBA00069582"/>
    </source>
</evidence>
<keyword evidence="28" id="KW-1185">Reference proteome</keyword>
<evidence type="ECO:0000256" key="11">
    <source>
        <dbReference type="ARBA" id="ARBA00023052"/>
    </source>
</evidence>
<evidence type="ECO:0000256" key="24">
    <source>
        <dbReference type="RuleBase" id="RU362132"/>
    </source>
</evidence>
<evidence type="ECO:0000313" key="28">
    <source>
        <dbReference type="Proteomes" id="UP000694845"/>
    </source>
</evidence>
<evidence type="ECO:0000256" key="6">
    <source>
        <dbReference type="ARBA" id="ARBA00011881"/>
    </source>
</evidence>
<keyword evidence="12" id="KW-0443">Lipid metabolism</keyword>
<dbReference type="InterPro" id="IPR012000">
    <property type="entry name" value="Thiamin_PyroP_enz_cen_dom"/>
</dbReference>
<evidence type="ECO:0000256" key="23">
    <source>
        <dbReference type="ARBA" id="ARBA00081652"/>
    </source>
</evidence>
<dbReference type="Gene3D" id="3.40.50.1220">
    <property type="entry name" value="TPP-binding domain"/>
    <property type="match status" value="1"/>
</dbReference>
<reference evidence="29" key="1">
    <citation type="submission" date="2025-08" db="UniProtKB">
        <authorList>
            <consortium name="RefSeq"/>
        </authorList>
    </citation>
    <scope>IDENTIFICATION</scope>
</reference>
<dbReference type="GO" id="GO:0005777">
    <property type="term" value="C:peroxisome"/>
    <property type="evidence" value="ECO:0007669"/>
    <property type="project" value="UniProtKB-SubCell"/>
</dbReference>
<keyword evidence="7" id="KW-0597">Phosphoprotein</keyword>
<evidence type="ECO:0000259" key="27">
    <source>
        <dbReference type="Pfam" id="PF02776"/>
    </source>
</evidence>
<evidence type="ECO:0000256" key="7">
    <source>
        <dbReference type="ARBA" id="ARBA00022553"/>
    </source>
</evidence>
<organism evidence="28 29">
    <name type="scientific">Acanthaster planci</name>
    <name type="common">Crown-of-thorns starfish</name>
    <dbReference type="NCBI Taxonomy" id="133434"/>
    <lineage>
        <taxon>Eukaryota</taxon>
        <taxon>Metazoa</taxon>
        <taxon>Echinodermata</taxon>
        <taxon>Eleutherozoa</taxon>
        <taxon>Asterozoa</taxon>
        <taxon>Asteroidea</taxon>
        <taxon>Valvatacea</taxon>
        <taxon>Valvatida</taxon>
        <taxon>Acanthasteridae</taxon>
        <taxon>Acanthaster</taxon>
    </lineage>
</organism>
<dbReference type="SUPFAM" id="SSF52467">
    <property type="entry name" value="DHS-like NAD/FAD-binding domain"/>
    <property type="match status" value="1"/>
</dbReference>
<evidence type="ECO:0000256" key="16">
    <source>
        <dbReference type="ARBA" id="ARBA00044454"/>
    </source>
</evidence>
<evidence type="ECO:0000256" key="18">
    <source>
        <dbReference type="ARBA" id="ARBA00048738"/>
    </source>
</evidence>
<evidence type="ECO:0000256" key="3">
    <source>
        <dbReference type="ARBA" id="ARBA00004275"/>
    </source>
</evidence>
<dbReference type="RefSeq" id="XP_022079875.1">
    <property type="nucleotide sequence ID" value="XM_022224183.1"/>
</dbReference>
<dbReference type="PANTHER" id="PTHR43710:SF2">
    <property type="entry name" value="2-HYDROXYACYL-COA LYASE 1"/>
    <property type="match status" value="1"/>
</dbReference>
<comment type="cofactor">
    <cofactor evidence="1">
        <name>Mg(2+)</name>
        <dbReference type="ChEBI" id="CHEBI:18420"/>
    </cofactor>
</comment>
<dbReference type="PANTHER" id="PTHR43710">
    <property type="entry name" value="2-HYDROXYACYL-COA LYASE"/>
    <property type="match status" value="1"/>
</dbReference>
<keyword evidence="10" id="KW-0460">Magnesium</keyword>
<dbReference type="OrthoDB" id="10006023at2759"/>
<dbReference type="FunFam" id="3.40.50.1220:FF:000006">
    <property type="entry name" value="2-hydroxyacyl-CoA lyase 1"/>
    <property type="match status" value="1"/>
</dbReference>